<dbReference type="Pfam" id="PF22694">
    <property type="entry name" value="CtpB_N-like"/>
    <property type="match status" value="1"/>
</dbReference>
<dbReference type="InterPro" id="IPR004447">
    <property type="entry name" value="Peptidase_S41A"/>
</dbReference>
<protein>
    <recommendedName>
        <fullName evidence="6">PDZ domain-containing protein</fullName>
    </recommendedName>
</protein>
<dbReference type="NCBIfam" id="TIGR00225">
    <property type="entry name" value="prc"/>
    <property type="match status" value="1"/>
</dbReference>
<dbReference type="SMART" id="SM00228">
    <property type="entry name" value="PDZ"/>
    <property type="match status" value="1"/>
</dbReference>
<comment type="similarity">
    <text evidence="1 5">Belongs to the peptidase S41A family.</text>
</comment>
<sequence length="420" mass="46416">MTKRKILNIVLFTVFSLAIFFLGVVVGVGKDVGNNLVNSNGAVDITKVVNLYSNSRSEKVNFDQYWEVWDKIKKNYVKQPVSDVDLFYASLEGLVKGLDDPYSIYFPPVKAKEFVTDLSGNFEGIGAQIGMKENRIIVVAPLEGSPAESAGLKAGDIIISVDGEDINSLSVDEVVLKIRGPKGSIVTLTVLHSENLDKKDIKITRDKIDLPSVKWEDKGNGVIYLRINSFNDNTWSEFDKAVKDILLKNPKSIVLDLRGNPGGYLDTSVKVAAEWLKENEGVVVSEKFKDDSTKEYTAKEGKHRFVGIKTVILVDEGTASGSEIVTGALQDYEVATVVGKTTYGKGSVQEFELLPDGSALKITVAEWYTPKQRQINKVGLDPDVTIDTDMFVQKEDTKGEKVEDYDDKGMEKALEILKQK</sequence>
<dbReference type="SUPFAM" id="SSF52096">
    <property type="entry name" value="ClpP/crotonase"/>
    <property type="match status" value="1"/>
</dbReference>
<dbReference type="Gene3D" id="3.90.226.10">
    <property type="entry name" value="2-enoyl-CoA Hydratase, Chain A, domain 1"/>
    <property type="match status" value="1"/>
</dbReference>
<evidence type="ECO:0000259" key="6">
    <source>
        <dbReference type="PROSITE" id="PS50106"/>
    </source>
</evidence>
<dbReference type="Gene3D" id="3.30.750.44">
    <property type="match status" value="1"/>
</dbReference>
<dbReference type="Pfam" id="PF03572">
    <property type="entry name" value="Peptidase_S41"/>
    <property type="match status" value="1"/>
</dbReference>
<dbReference type="GO" id="GO:0007165">
    <property type="term" value="P:signal transduction"/>
    <property type="evidence" value="ECO:0007669"/>
    <property type="project" value="TreeGrafter"/>
</dbReference>
<dbReference type="InterPro" id="IPR029045">
    <property type="entry name" value="ClpP/crotonase-like_dom_sf"/>
</dbReference>
<dbReference type="GO" id="GO:0004175">
    <property type="term" value="F:endopeptidase activity"/>
    <property type="evidence" value="ECO:0007669"/>
    <property type="project" value="TreeGrafter"/>
</dbReference>
<name>A0A1F6NS65_9BACT</name>
<evidence type="ECO:0000313" key="8">
    <source>
        <dbReference type="Proteomes" id="UP000178349"/>
    </source>
</evidence>
<evidence type="ECO:0000256" key="5">
    <source>
        <dbReference type="RuleBase" id="RU004404"/>
    </source>
</evidence>
<dbReference type="SMART" id="SM00245">
    <property type="entry name" value="TSPc"/>
    <property type="match status" value="1"/>
</dbReference>
<keyword evidence="2 5" id="KW-0645">Protease</keyword>
<feature type="domain" description="PDZ" evidence="6">
    <location>
        <begin position="115"/>
        <end position="179"/>
    </location>
</feature>
<dbReference type="PANTHER" id="PTHR32060:SF30">
    <property type="entry name" value="CARBOXY-TERMINAL PROCESSING PROTEASE CTPA"/>
    <property type="match status" value="1"/>
</dbReference>
<dbReference type="InterPro" id="IPR036034">
    <property type="entry name" value="PDZ_sf"/>
</dbReference>
<keyword evidence="4 5" id="KW-0720">Serine protease</keyword>
<proteinExistence type="inferred from homology"/>
<dbReference type="SUPFAM" id="SSF50156">
    <property type="entry name" value="PDZ domain-like"/>
    <property type="match status" value="1"/>
</dbReference>
<evidence type="ECO:0000256" key="4">
    <source>
        <dbReference type="ARBA" id="ARBA00022825"/>
    </source>
</evidence>
<evidence type="ECO:0000256" key="3">
    <source>
        <dbReference type="ARBA" id="ARBA00022801"/>
    </source>
</evidence>
<dbReference type="EMBL" id="MFQW01000002">
    <property type="protein sequence ID" value="OGH86745.1"/>
    <property type="molecule type" value="Genomic_DNA"/>
</dbReference>
<dbReference type="FunFam" id="2.30.42.10:FF:000063">
    <property type="entry name" value="Peptidase, S41 family"/>
    <property type="match status" value="1"/>
</dbReference>
<accession>A0A1F6NS65</accession>
<dbReference type="Pfam" id="PF00595">
    <property type="entry name" value="PDZ"/>
    <property type="match status" value="1"/>
</dbReference>
<dbReference type="Gene3D" id="2.30.42.10">
    <property type="match status" value="1"/>
</dbReference>
<dbReference type="CDD" id="cd06782">
    <property type="entry name" value="cpPDZ_CPP-like"/>
    <property type="match status" value="1"/>
</dbReference>
<dbReference type="AlphaFoldDB" id="A0A1F6NS65"/>
<comment type="caution">
    <text evidence="7">The sequence shown here is derived from an EMBL/GenBank/DDBJ whole genome shotgun (WGS) entry which is preliminary data.</text>
</comment>
<dbReference type="PANTHER" id="PTHR32060">
    <property type="entry name" value="TAIL-SPECIFIC PROTEASE"/>
    <property type="match status" value="1"/>
</dbReference>
<dbReference type="GO" id="GO:0030288">
    <property type="term" value="C:outer membrane-bounded periplasmic space"/>
    <property type="evidence" value="ECO:0007669"/>
    <property type="project" value="TreeGrafter"/>
</dbReference>
<dbReference type="InterPro" id="IPR005151">
    <property type="entry name" value="Tail-specific_protease"/>
</dbReference>
<dbReference type="InterPro" id="IPR055210">
    <property type="entry name" value="CtpA/B_N"/>
</dbReference>
<evidence type="ECO:0000256" key="2">
    <source>
        <dbReference type="ARBA" id="ARBA00022670"/>
    </source>
</evidence>
<evidence type="ECO:0000313" key="7">
    <source>
        <dbReference type="EMBL" id="OGH86745.1"/>
    </source>
</evidence>
<keyword evidence="3 5" id="KW-0378">Hydrolase</keyword>
<dbReference type="Proteomes" id="UP000178349">
    <property type="component" value="Unassembled WGS sequence"/>
</dbReference>
<dbReference type="GO" id="GO:0008236">
    <property type="term" value="F:serine-type peptidase activity"/>
    <property type="evidence" value="ECO:0007669"/>
    <property type="project" value="UniProtKB-KW"/>
</dbReference>
<reference evidence="7 8" key="1">
    <citation type="journal article" date="2016" name="Nat. Commun.">
        <title>Thousands of microbial genomes shed light on interconnected biogeochemical processes in an aquifer system.</title>
        <authorList>
            <person name="Anantharaman K."/>
            <person name="Brown C.T."/>
            <person name="Hug L.A."/>
            <person name="Sharon I."/>
            <person name="Castelle C.J."/>
            <person name="Probst A.J."/>
            <person name="Thomas B.C."/>
            <person name="Singh A."/>
            <person name="Wilkins M.J."/>
            <person name="Karaoz U."/>
            <person name="Brodie E.L."/>
            <person name="Williams K.H."/>
            <person name="Hubbard S.S."/>
            <person name="Banfield J.F."/>
        </authorList>
    </citation>
    <scope>NUCLEOTIDE SEQUENCE [LARGE SCALE GENOMIC DNA]</scope>
</reference>
<dbReference type="InterPro" id="IPR001478">
    <property type="entry name" value="PDZ"/>
</dbReference>
<evidence type="ECO:0000256" key="1">
    <source>
        <dbReference type="ARBA" id="ARBA00009179"/>
    </source>
</evidence>
<organism evidence="7 8">
    <name type="scientific">Candidatus Magasanikbacteria bacterium RIFOXYC12_FULL_33_11</name>
    <dbReference type="NCBI Taxonomy" id="1798701"/>
    <lineage>
        <taxon>Bacteria</taxon>
        <taxon>Candidatus Magasanikiibacteriota</taxon>
    </lineage>
</organism>
<gene>
    <name evidence="7" type="ORF">A2493_02140</name>
</gene>
<dbReference type="PROSITE" id="PS50106">
    <property type="entry name" value="PDZ"/>
    <property type="match status" value="1"/>
</dbReference>
<dbReference type="GO" id="GO:0006508">
    <property type="term" value="P:proteolysis"/>
    <property type="evidence" value="ECO:0007669"/>
    <property type="project" value="UniProtKB-KW"/>
</dbReference>
<dbReference type="CDD" id="cd07560">
    <property type="entry name" value="Peptidase_S41_CPP"/>
    <property type="match status" value="1"/>
</dbReference>